<keyword evidence="1" id="KW-1133">Transmembrane helix</keyword>
<keyword evidence="1" id="KW-0472">Membrane</keyword>
<keyword evidence="1" id="KW-0812">Transmembrane</keyword>
<reference evidence="2" key="2">
    <citation type="journal article" date="2022" name="Microbiol. Resour. Announc.">
        <title>Metagenome Sequencing to Explore Phylogenomics of Terrestrial Cyanobacteria.</title>
        <authorList>
            <person name="Ward R.D."/>
            <person name="Stajich J.E."/>
            <person name="Johansen J.R."/>
            <person name="Huntemann M."/>
            <person name="Clum A."/>
            <person name="Foster B."/>
            <person name="Foster B."/>
            <person name="Roux S."/>
            <person name="Palaniappan K."/>
            <person name="Varghese N."/>
            <person name="Mukherjee S."/>
            <person name="Reddy T.B.K."/>
            <person name="Daum C."/>
            <person name="Copeland A."/>
            <person name="Chen I.A."/>
            <person name="Ivanova N.N."/>
            <person name="Kyrpides N.C."/>
            <person name="Shapiro N."/>
            <person name="Eloe-Fadrosh E.A."/>
            <person name="Pietrasiak N."/>
        </authorList>
    </citation>
    <scope>NUCLEOTIDE SEQUENCE</scope>
    <source>
        <strain evidence="2">UHER 2000/2452</strain>
    </source>
</reference>
<feature type="transmembrane region" description="Helical" evidence="1">
    <location>
        <begin position="40"/>
        <end position="57"/>
    </location>
</feature>
<evidence type="ECO:0000313" key="2">
    <source>
        <dbReference type="EMBL" id="MBW4660543.1"/>
    </source>
</evidence>
<name>A0A951QG19_9CYAN</name>
<evidence type="ECO:0000256" key="1">
    <source>
        <dbReference type="SAM" id="Phobius"/>
    </source>
</evidence>
<organism evidence="2 3">
    <name type="scientific">Drouetiella hepatica Uher 2000/2452</name>
    <dbReference type="NCBI Taxonomy" id="904376"/>
    <lineage>
        <taxon>Bacteria</taxon>
        <taxon>Bacillati</taxon>
        <taxon>Cyanobacteriota</taxon>
        <taxon>Cyanophyceae</taxon>
        <taxon>Oculatellales</taxon>
        <taxon>Oculatellaceae</taxon>
        <taxon>Drouetiella</taxon>
    </lineage>
</organism>
<dbReference type="Proteomes" id="UP000757435">
    <property type="component" value="Unassembled WGS sequence"/>
</dbReference>
<accession>A0A951QG19</accession>
<comment type="caution">
    <text evidence="2">The sequence shown here is derived from an EMBL/GenBank/DDBJ whole genome shotgun (WGS) entry which is preliminary data.</text>
</comment>
<dbReference type="AlphaFoldDB" id="A0A951QG19"/>
<reference evidence="2" key="1">
    <citation type="submission" date="2021-05" db="EMBL/GenBank/DDBJ databases">
        <authorList>
            <person name="Pietrasiak N."/>
            <person name="Ward R."/>
            <person name="Stajich J.E."/>
            <person name="Kurbessoian T."/>
        </authorList>
    </citation>
    <scope>NUCLEOTIDE SEQUENCE</scope>
    <source>
        <strain evidence="2">UHER 2000/2452</strain>
    </source>
</reference>
<protein>
    <submittedName>
        <fullName evidence="2">Uncharacterized protein</fullName>
    </submittedName>
</protein>
<gene>
    <name evidence="2" type="ORF">KME15_17875</name>
</gene>
<evidence type="ECO:0000313" key="3">
    <source>
        <dbReference type="Proteomes" id="UP000757435"/>
    </source>
</evidence>
<proteinExistence type="predicted"/>
<sequence length="91" mass="9854">MSQTFRQMFNLAGRKEPLANFLLLVGSVDAVIGSVGNYGTLLGLGLGLVGVAIALRWQSIQRRQAVVLEEPSAPIRYLPPAPPIVSPRQDR</sequence>
<dbReference type="EMBL" id="JAHHHD010000022">
    <property type="protein sequence ID" value="MBW4660543.1"/>
    <property type="molecule type" value="Genomic_DNA"/>
</dbReference>